<feature type="compositionally biased region" description="Polar residues" evidence="1">
    <location>
        <begin position="230"/>
        <end position="245"/>
    </location>
</feature>
<feature type="domain" description="Integrase catalytic" evidence="2">
    <location>
        <begin position="20"/>
        <end position="145"/>
    </location>
</feature>
<dbReference type="InterPro" id="IPR036397">
    <property type="entry name" value="RNaseH_sf"/>
</dbReference>
<organism evidence="3 4">
    <name type="scientific">Sesamum angolense</name>
    <dbReference type="NCBI Taxonomy" id="2727404"/>
    <lineage>
        <taxon>Eukaryota</taxon>
        <taxon>Viridiplantae</taxon>
        <taxon>Streptophyta</taxon>
        <taxon>Embryophyta</taxon>
        <taxon>Tracheophyta</taxon>
        <taxon>Spermatophyta</taxon>
        <taxon>Magnoliopsida</taxon>
        <taxon>eudicotyledons</taxon>
        <taxon>Gunneridae</taxon>
        <taxon>Pentapetalae</taxon>
        <taxon>asterids</taxon>
        <taxon>lamiids</taxon>
        <taxon>Lamiales</taxon>
        <taxon>Pedaliaceae</taxon>
        <taxon>Sesamum</taxon>
    </lineage>
</organism>
<accession>A0AAE1WW06</accession>
<evidence type="ECO:0000259" key="2">
    <source>
        <dbReference type="PROSITE" id="PS50994"/>
    </source>
</evidence>
<name>A0AAE1WW06_9LAMI</name>
<dbReference type="EMBL" id="JACGWL010000006">
    <property type="protein sequence ID" value="KAK4400748.1"/>
    <property type="molecule type" value="Genomic_DNA"/>
</dbReference>
<sequence>MRLLVSLKCRRSQPQLDHVEGNYPQWGDEQRMDWAQMMIFDAAGPSYFASSHEGVLMMTVIWVVVDRLSKFTHFFSLPMSFKAATLACFFLKEIYRLHWAPRVIVSDHDHLFLSTFWRELFRLFGTTLGYSSSYHPQSGGQTKVFLCGSLDWHRGLQTRLAGGVADPPCLSRLVAQALQLCSNRSDLPTPFYGYYDTFTSVCLDLDVAAIQDFFPLGLEDKPPFAGGGNDMSNEEAQPNEPQQGDNRPRRVILKPTCYLG</sequence>
<dbReference type="Proteomes" id="UP001289374">
    <property type="component" value="Unassembled WGS sequence"/>
</dbReference>
<feature type="region of interest" description="Disordered" evidence="1">
    <location>
        <begin position="224"/>
        <end position="248"/>
    </location>
</feature>
<reference evidence="3" key="1">
    <citation type="submission" date="2020-06" db="EMBL/GenBank/DDBJ databases">
        <authorList>
            <person name="Li T."/>
            <person name="Hu X."/>
            <person name="Zhang T."/>
            <person name="Song X."/>
            <person name="Zhang H."/>
            <person name="Dai N."/>
            <person name="Sheng W."/>
            <person name="Hou X."/>
            <person name="Wei L."/>
        </authorList>
    </citation>
    <scope>NUCLEOTIDE SEQUENCE</scope>
    <source>
        <strain evidence="3">K16</strain>
        <tissue evidence="3">Leaf</tissue>
    </source>
</reference>
<dbReference type="InterPro" id="IPR012337">
    <property type="entry name" value="RNaseH-like_sf"/>
</dbReference>
<dbReference type="PANTHER" id="PTHR35046:SF26">
    <property type="entry name" value="RNA-DIRECTED DNA POLYMERASE"/>
    <property type="match status" value="1"/>
</dbReference>
<dbReference type="Gene3D" id="3.30.420.10">
    <property type="entry name" value="Ribonuclease H-like superfamily/Ribonuclease H"/>
    <property type="match status" value="1"/>
</dbReference>
<dbReference type="GO" id="GO:0003676">
    <property type="term" value="F:nucleic acid binding"/>
    <property type="evidence" value="ECO:0007669"/>
    <property type="project" value="InterPro"/>
</dbReference>
<dbReference type="GO" id="GO:0015074">
    <property type="term" value="P:DNA integration"/>
    <property type="evidence" value="ECO:0007669"/>
    <property type="project" value="InterPro"/>
</dbReference>
<dbReference type="AlphaFoldDB" id="A0AAE1WW06"/>
<evidence type="ECO:0000313" key="3">
    <source>
        <dbReference type="EMBL" id="KAK4400748.1"/>
    </source>
</evidence>
<keyword evidence="4" id="KW-1185">Reference proteome</keyword>
<dbReference type="SUPFAM" id="SSF53098">
    <property type="entry name" value="Ribonuclease H-like"/>
    <property type="match status" value="1"/>
</dbReference>
<dbReference type="PROSITE" id="PS50994">
    <property type="entry name" value="INTEGRASE"/>
    <property type="match status" value="1"/>
</dbReference>
<evidence type="ECO:0000313" key="4">
    <source>
        <dbReference type="Proteomes" id="UP001289374"/>
    </source>
</evidence>
<comment type="caution">
    <text evidence="3">The sequence shown here is derived from an EMBL/GenBank/DDBJ whole genome shotgun (WGS) entry which is preliminary data.</text>
</comment>
<dbReference type="InterPro" id="IPR001584">
    <property type="entry name" value="Integrase_cat-core"/>
</dbReference>
<dbReference type="PANTHER" id="PTHR35046">
    <property type="entry name" value="ZINC KNUCKLE (CCHC-TYPE) FAMILY PROTEIN"/>
    <property type="match status" value="1"/>
</dbReference>
<proteinExistence type="predicted"/>
<reference evidence="3" key="2">
    <citation type="journal article" date="2024" name="Plant">
        <title>Genomic evolution and insights into agronomic trait innovations of Sesamum species.</title>
        <authorList>
            <person name="Miao H."/>
            <person name="Wang L."/>
            <person name="Qu L."/>
            <person name="Liu H."/>
            <person name="Sun Y."/>
            <person name="Le M."/>
            <person name="Wang Q."/>
            <person name="Wei S."/>
            <person name="Zheng Y."/>
            <person name="Lin W."/>
            <person name="Duan Y."/>
            <person name="Cao H."/>
            <person name="Xiong S."/>
            <person name="Wang X."/>
            <person name="Wei L."/>
            <person name="Li C."/>
            <person name="Ma Q."/>
            <person name="Ju M."/>
            <person name="Zhao R."/>
            <person name="Li G."/>
            <person name="Mu C."/>
            <person name="Tian Q."/>
            <person name="Mei H."/>
            <person name="Zhang T."/>
            <person name="Gao T."/>
            <person name="Zhang H."/>
        </authorList>
    </citation>
    <scope>NUCLEOTIDE SEQUENCE</scope>
    <source>
        <strain evidence="3">K16</strain>
    </source>
</reference>
<gene>
    <name evidence="3" type="ORF">Sango_1180900</name>
</gene>
<protein>
    <recommendedName>
        <fullName evidence="2">Integrase catalytic domain-containing protein</fullName>
    </recommendedName>
</protein>
<evidence type="ECO:0000256" key="1">
    <source>
        <dbReference type="SAM" id="MobiDB-lite"/>
    </source>
</evidence>